<dbReference type="OrthoDB" id="346907at2759"/>
<keyword evidence="2" id="KW-0808">Transferase</keyword>
<evidence type="ECO:0000256" key="3">
    <source>
        <dbReference type="ARBA" id="ARBA00022741"/>
    </source>
</evidence>
<keyword evidence="5 6" id="KW-0067">ATP-binding</keyword>
<evidence type="ECO:0000256" key="6">
    <source>
        <dbReference type="PROSITE-ProRule" id="PRU10141"/>
    </source>
</evidence>
<dbReference type="InterPro" id="IPR000719">
    <property type="entry name" value="Prot_kinase_dom"/>
</dbReference>
<keyword evidence="1" id="KW-0723">Serine/threonine-protein kinase</keyword>
<name>A0A8R7ULB3_TRIUA</name>
<keyword evidence="3 6" id="KW-0547">Nucleotide-binding</keyword>
<dbReference type="InterPro" id="IPR011009">
    <property type="entry name" value="Kinase-like_dom_sf"/>
</dbReference>
<dbReference type="RefSeq" id="XP_048532751.1">
    <property type="nucleotide sequence ID" value="XM_048676794.1"/>
</dbReference>
<dbReference type="Proteomes" id="UP000015106">
    <property type="component" value="Chromosome 5"/>
</dbReference>
<dbReference type="Gramene" id="TuG1812G0500005261.01.T01">
    <property type="protein sequence ID" value="TuG1812G0500005261.01.T01"/>
    <property type="gene ID" value="TuG1812G0500005261.01"/>
</dbReference>
<evidence type="ECO:0000313" key="8">
    <source>
        <dbReference type="EnsemblPlants" id="TuG1812G0500005261.01.T01"/>
    </source>
</evidence>
<dbReference type="GeneID" id="125511427"/>
<dbReference type="GO" id="GO:0000407">
    <property type="term" value="C:phagophore assembly site"/>
    <property type="evidence" value="ECO:0007669"/>
    <property type="project" value="TreeGrafter"/>
</dbReference>
<dbReference type="InterPro" id="IPR056281">
    <property type="entry name" value="MIT_ATG1a/b/c"/>
</dbReference>
<dbReference type="GO" id="GO:0016020">
    <property type="term" value="C:membrane"/>
    <property type="evidence" value="ECO:0007669"/>
    <property type="project" value="TreeGrafter"/>
</dbReference>
<dbReference type="GO" id="GO:0005776">
    <property type="term" value="C:autophagosome"/>
    <property type="evidence" value="ECO:0007669"/>
    <property type="project" value="EnsemblPlants"/>
</dbReference>
<feature type="domain" description="Protein kinase" evidence="7">
    <location>
        <begin position="15"/>
        <end position="277"/>
    </location>
</feature>
<proteinExistence type="predicted"/>
<dbReference type="Pfam" id="PF24497">
    <property type="entry name" value="MIT_ATG1"/>
    <property type="match status" value="1"/>
</dbReference>
<dbReference type="GO" id="GO:0004674">
    <property type="term" value="F:protein serine/threonine kinase activity"/>
    <property type="evidence" value="ECO:0007669"/>
    <property type="project" value="UniProtKB-KW"/>
</dbReference>
<reference evidence="8" key="2">
    <citation type="submission" date="2018-03" db="EMBL/GenBank/DDBJ databases">
        <title>The Triticum urartu genome reveals the dynamic nature of wheat genome evolution.</title>
        <authorList>
            <person name="Ling H."/>
            <person name="Ma B."/>
            <person name="Shi X."/>
            <person name="Liu H."/>
            <person name="Dong L."/>
            <person name="Sun H."/>
            <person name="Cao Y."/>
            <person name="Gao Q."/>
            <person name="Zheng S."/>
            <person name="Li Y."/>
            <person name="Yu Y."/>
            <person name="Du H."/>
            <person name="Qi M."/>
            <person name="Li Y."/>
            <person name="Yu H."/>
            <person name="Cui Y."/>
            <person name="Wang N."/>
            <person name="Chen C."/>
            <person name="Wu H."/>
            <person name="Zhao Y."/>
            <person name="Zhang J."/>
            <person name="Li Y."/>
            <person name="Zhou W."/>
            <person name="Zhang B."/>
            <person name="Hu W."/>
            <person name="Eijk M."/>
            <person name="Tang J."/>
            <person name="Witsenboer H."/>
            <person name="Zhao S."/>
            <person name="Li Z."/>
            <person name="Zhang A."/>
            <person name="Wang D."/>
            <person name="Liang C."/>
        </authorList>
    </citation>
    <scope>NUCLEOTIDE SEQUENCE [LARGE SCALE GENOMIC DNA]</scope>
    <source>
        <strain evidence="8">cv. G1812</strain>
    </source>
</reference>
<dbReference type="PANTHER" id="PTHR24348:SF22">
    <property type="entry name" value="NON-SPECIFIC SERINE_THREONINE PROTEIN KINASE"/>
    <property type="match status" value="1"/>
</dbReference>
<dbReference type="EnsemblPlants" id="TuG1812G0500005261.01.T01">
    <property type="protein sequence ID" value="TuG1812G0500005261.01.T01"/>
    <property type="gene ID" value="TuG1812G0500005261.01"/>
</dbReference>
<reference evidence="8" key="3">
    <citation type="submission" date="2022-06" db="UniProtKB">
        <authorList>
            <consortium name="EnsemblPlants"/>
        </authorList>
    </citation>
    <scope>IDENTIFICATION</scope>
</reference>
<dbReference type="SMART" id="SM00220">
    <property type="entry name" value="S_TKc"/>
    <property type="match status" value="1"/>
</dbReference>
<dbReference type="PANTHER" id="PTHR24348">
    <property type="entry name" value="SERINE/THREONINE-PROTEIN KINASE UNC-51-RELATED"/>
    <property type="match status" value="1"/>
</dbReference>
<organism evidence="8 9">
    <name type="scientific">Triticum urartu</name>
    <name type="common">Red wild einkorn</name>
    <name type="synonym">Crithodium urartu</name>
    <dbReference type="NCBI Taxonomy" id="4572"/>
    <lineage>
        <taxon>Eukaryota</taxon>
        <taxon>Viridiplantae</taxon>
        <taxon>Streptophyta</taxon>
        <taxon>Embryophyta</taxon>
        <taxon>Tracheophyta</taxon>
        <taxon>Spermatophyta</taxon>
        <taxon>Magnoliopsida</taxon>
        <taxon>Liliopsida</taxon>
        <taxon>Poales</taxon>
        <taxon>Poaceae</taxon>
        <taxon>BOP clade</taxon>
        <taxon>Pooideae</taxon>
        <taxon>Triticodae</taxon>
        <taxon>Triticeae</taxon>
        <taxon>Triticinae</taxon>
        <taxon>Triticum</taxon>
    </lineage>
</organism>
<dbReference type="GO" id="GO:0005524">
    <property type="term" value="F:ATP binding"/>
    <property type="evidence" value="ECO:0007669"/>
    <property type="project" value="UniProtKB-UniRule"/>
</dbReference>
<evidence type="ECO:0000313" key="9">
    <source>
        <dbReference type="Proteomes" id="UP000015106"/>
    </source>
</evidence>
<dbReference type="InterPro" id="IPR008271">
    <property type="entry name" value="Ser/Thr_kinase_AS"/>
</dbReference>
<evidence type="ECO:0000259" key="7">
    <source>
        <dbReference type="PROSITE" id="PS50011"/>
    </source>
</evidence>
<evidence type="ECO:0000256" key="4">
    <source>
        <dbReference type="ARBA" id="ARBA00022777"/>
    </source>
</evidence>
<dbReference type="GO" id="GO:0000045">
    <property type="term" value="P:autophagosome assembly"/>
    <property type="evidence" value="ECO:0007669"/>
    <property type="project" value="TreeGrafter"/>
</dbReference>
<dbReference type="InterPro" id="IPR017441">
    <property type="entry name" value="Protein_kinase_ATP_BS"/>
</dbReference>
<keyword evidence="9" id="KW-1185">Reference proteome</keyword>
<evidence type="ECO:0000256" key="2">
    <source>
        <dbReference type="ARBA" id="ARBA00022679"/>
    </source>
</evidence>
<dbReference type="FunFam" id="1.10.510.10:FF:000565">
    <property type="entry name" value="Serine/threonine-protein kinase ATG1a"/>
    <property type="match status" value="1"/>
</dbReference>
<dbReference type="PROSITE" id="PS00108">
    <property type="entry name" value="PROTEIN_KINASE_ST"/>
    <property type="match status" value="1"/>
</dbReference>
<dbReference type="GO" id="GO:0005829">
    <property type="term" value="C:cytosol"/>
    <property type="evidence" value="ECO:0007669"/>
    <property type="project" value="TreeGrafter"/>
</dbReference>
<dbReference type="FunFam" id="3.30.200.20:FF:000003">
    <property type="entry name" value="Non-specific serine/threonine protein kinase"/>
    <property type="match status" value="1"/>
</dbReference>
<protein>
    <recommendedName>
        <fullName evidence="7">Protein kinase domain-containing protein</fullName>
    </recommendedName>
</protein>
<reference evidence="9" key="1">
    <citation type="journal article" date="2013" name="Nature">
        <title>Draft genome of the wheat A-genome progenitor Triticum urartu.</title>
        <authorList>
            <person name="Ling H.Q."/>
            <person name="Zhao S."/>
            <person name="Liu D."/>
            <person name="Wang J."/>
            <person name="Sun H."/>
            <person name="Zhang C."/>
            <person name="Fan H."/>
            <person name="Li D."/>
            <person name="Dong L."/>
            <person name="Tao Y."/>
            <person name="Gao C."/>
            <person name="Wu H."/>
            <person name="Li Y."/>
            <person name="Cui Y."/>
            <person name="Guo X."/>
            <person name="Zheng S."/>
            <person name="Wang B."/>
            <person name="Yu K."/>
            <person name="Liang Q."/>
            <person name="Yang W."/>
            <person name="Lou X."/>
            <person name="Chen J."/>
            <person name="Feng M."/>
            <person name="Jian J."/>
            <person name="Zhang X."/>
            <person name="Luo G."/>
            <person name="Jiang Y."/>
            <person name="Liu J."/>
            <person name="Wang Z."/>
            <person name="Sha Y."/>
            <person name="Zhang B."/>
            <person name="Wu H."/>
            <person name="Tang D."/>
            <person name="Shen Q."/>
            <person name="Xue P."/>
            <person name="Zou S."/>
            <person name="Wang X."/>
            <person name="Liu X."/>
            <person name="Wang F."/>
            <person name="Yang Y."/>
            <person name="An X."/>
            <person name="Dong Z."/>
            <person name="Zhang K."/>
            <person name="Zhang X."/>
            <person name="Luo M.C."/>
            <person name="Dvorak J."/>
            <person name="Tong Y."/>
            <person name="Wang J."/>
            <person name="Yang H."/>
            <person name="Li Z."/>
            <person name="Wang D."/>
            <person name="Zhang A."/>
            <person name="Wang J."/>
        </authorList>
    </citation>
    <scope>NUCLEOTIDE SEQUENCE</scope>
    <source>
        <strain evidence="9">cv. G1812</strain>
    </source>
</reference>
<keyword evidence="4" id="KW-0418">Kinase</keyword>
<dbReference type="AlphaFoldDB" id="A0A8R7ULB3"/>
<dbReference type="PROSITE" id="PS50011">
    <property type="entry name" value="PROTEIN_KINASE_DOM"/>
    <property type="match status" value="1"/>
</dbReference>
<dbReference type="GO" id="GO:0010506">
    <property type="term" value="P:regulation of autophagy"/>
    <property type="evidence" value="ECO:0007669"/>
    <property type="project" value="InterPro"/>
</dbReference>
<feature type="binding site" evidence="6">
    <location>
        <position position="44"/>
    </location>
    <ligand>
        <name>ATP</name>
        <dbReference type="ChEBI" id="CHEBI:30616"/>
    </ligand>
</feature>
<dbReference type="SUPFAM" id="SSF56112">
    <property type="entry name" value="Protein kinase-like (PK-like)"/>
    <property type="match status" value="1"/>
</dbReference>
<gene>
    <name evidence="8" type="primary">LOC125511427</name>
</gene>
<accession>A0A8R7ULB3</accession>
<evidence type="ECO:0000256" key="1">
    <source>
        <dbReference type="ARBA" id="ARBA00022527"/>
    </source>
</evidence>
<dbReference type="Gene3D" id="1.10.510.10">
    <property type="entry name" value="Transferase(Phosphotransferase) domain 1"/>
    <property type="match status" value="1"/>
</dbReference>
<dbReference type="PROSITE" id="PS00107">
    <property type="entry name" value="PROTEIN_KINASE_ATP"/>
    <property type="match status" value="1"/>
</dbReference>
<sequence length="623" mass="70202">MEEERAAPPRVVGEYELGEMVGKGTFAEVFRAVHAPTGARVAVKEIDRRRVDDHVRRGILQEMSILGSLSHPNILRLINTIETGEKLFLVLEYCDGGDLEAYRQTHGGPRNRLPEATARDFARQLAEGLKVLRGQRIVHRDLKPQNLLLSADGDAITLKIGDFGFARSLMHENLAATFCGSPYYMAPEIWRGDKYDAKADLWSVGVILFQLVTGELPFLGENRVELREKVLSSSGLSFPPDIEADLHPEFIDLCRRLICLDPAERMPFEEFFNHNFLATARNSEIVDESHHALDLRDTCQTVSSAVVKVKSESVDSKVFDSWEWIEREYVLVQANTTSMELLSSLEKPMKDVTGARPRCDDISTISGPVQSQNRDSLYRLKSHGCTPLSASRESTTMENLRGRPLDCYTRLHLLNQYIVILTELAQEKLFKGLDLEALSLELVILAIWKEALNACSLLPDALDDGSFSTFAHENYFPKSDQRLSPNVAHGLDFTRPASVRYWVESGFIKAYDRAEKISHRLRENNDNTEMPDAMEIIFQTALVYGKSGATKELLGCQSRSMALYSKAIILLTFILQEATALPLNPVFSLSPFNQQRIHRYITNLRSHLCSAQLSGQQQRSIKN</sequence>
<evidence type="ECO:0000256" key="5">
    <source>
        <dbReference type="ARBA" id="ARBA00022840"/>
    </source>
</evidence>
<dbReference type="Pfam" id="PF00069">
    <property type="entry name" value="Pkinase"/>
    <property type="match status" value="1"/>
</dbReference>
<dbReference type="InterPro" id="IPR045269">
    <property type="entry name" value="Atg1-like"/>
</dbReference>
<dbReference type="KEGG" id="tua:125511427"/>